<dbReference type="Pfam" id="PF00172">
    <property type="entry name" value="Zn_clus"/>
    <property type="match status" value="1"/>
</dbReference>
<dbReference type="Proteomes" id="UP000235786">
    <property type="component" value="Unassembled WGS sequence"/>
</dbReference>
<reference evidence="7 8" key="1">
    <citation type="submission" date="2016-04" db="EMBL/GenBank/DDBJ databases">
        <title>A degradative enzymes factory behind the ericoid mycorrhizal symbiosis.</title>
        <authorList>
            <consortium name="DOE Joint Genome Institute"/>
            <person name="Martino E."/>
            <person name="Morin E."/>
            <person name="Grelet G."/>
            <person name="Kuo A."/>
            <person name="Kohler A."/>
            <person name="Daghino S."/>
            <person name="Barry K."/>
            <person name="Choi C."/>
            <person name="Cichocki N."/>
            <person name="Clum A."/>
            <person name="Copeland A."/>
            <person name="Hainaut M."/>
            <person name="Haridas S."/>
            <person name="Labutti K."/>
            <person name="Lindquist E."/>
            <person name="Lipzen A."/>
            <person name="Khouja H.-R."/>
            <person name="Murat C."/>
            <person name="Ohm R."/>
            <person name="Olson A."/>
            <person name="Spatafora J."/>
            <person name="Veneault-Fourrey C."/>
            <person name="Henrissat B."/>
            <person name="Grigoriev I."/>
            <person name="Martin F."/>
            <person name="Perotto S."/>
        </authorList>
    </citation>
    <scope>NUCLEOTIDE SEQUENCE [LARGE SCALE GENOMIC DNA]</scope>
    <source>
        <strain evidence="7 8">F</strain>
    </source>
</reference>
<comment type="subcellular location">
    <subcellularLocation>
        <location evidence="1">Nucleus</location>
    </subcellularLocation>
</comment>
<dbReference type="GO" id="GO:0000981">
    <property type="term" value="F:DNA-binding transcription factor activity, RNA polymerase II-specific"/>
    <property type="evidence" value="ECO:0007669"/>
    <property type="project" value="InterPro"/>
</dbReference>
<sequence>MATTGMQRSGPIAEVACASCRRLKMKCIGSSTPPCARCAKAGRECIVQRPTRANQSSETGTPGRHVSVNETAPHLRREEWGPSPFAARNRLQAEALGARPNHSFSPINSNFAAPKESALPSIYTTPPYSTVFNQADGSPNHAAEDVDRFRSWKRRKIGSADQSPLSVPPADHCQSPISERDIVQYVEIFRKRLLSFIPVIAPEDLDVTQLLSTKKQLAHCICYVTARYVPGGDATRAKLVPTVSAILRDKNFLPKGDEEEWTMLQALSVLYAYRPSGNGISVGDNTFEISQWTIKGYIEAYALHLGVHRSISALQVSIRSGNPDVTSSIGFKKYVYWLWLFNMSHHYSVITGTPPSIREDATIRIAPEILKGVDLSTSILQILAEAELCLLWGKAGVKVPGLTEWWCPPGLTQVDHAEQDIPNTVDTLLQSWSNKWTEFFPSVLLGPDIDFHFRFTRFCLSTYSVRNLKLVSADDLSNFQQDALNRSVAAAANFCKFTLDLGPAIRDAARYMADFGFVMISFACIFIIQACENFGPKINEAAEYLSDVEGVAQMLKEFAVNSNQGPNFQARIILAKLQNMNETESIARPLDASNRAGDQLGQDFRFGLGDEEGLLNDPLWDLLDFFPDIPT</sequence>
<evidence type="ECO:0000256" key="3">
    <source>
        <dbReference type="ARBA" id="ARBA00023125"/>
    </source>
</evidence>
<dbReference type="SUPFAM" id="SSF57701">
    <property type="entry name" value="Zn2/Cys6 DNA-binding domain"/>
    <property type="match status" value="1"/>
</dbReference>
<keyword evidence="2" id="KW-0805">Transcription regulation</keyword>
<dbReference type="InterPro" id="IPR051089">
    <property type="entry name" value="prtT"/>
</dbReference>
<dbReference type="CDD" id="cd12148">
    <property type="entry name" value="fungal_TF_MHR"/>
    <property type="match status" value="1"/>
</dbReference>
<protein>
    <recommendedName>
        <fullName evidence="6">Zn(2)-C6 fungal-type domain-containing protein</fullName>
    </recommendedName>
</protein>
<dbReference type="CDD" id="cd00067">
    <property type="entry name" value="GAL4"/>
    <property type="match status" value="1"/>
</dbReference>
<dbReference type="PANTHER" id="PTHR31845">
    <property type="entry name" value="FINGER DOMAIN PROTEIN, PUTATIVE-RELATED"/>
    <property type="match status" value="1"/>
</dbReference>
<dbReference type="OrthoDB" id="39175at2759"/>
<evidence type="ECO:0000256" key="5">
    <source>
        <dbReference type="ARBA" id="ARBA00023242"/>
    </source>
</evidence>
<evidence type="ECO:0000259" key="6">
    <source>
        <dbReference type="PROSITE" id="PS50048"/>
    </source>
</evidence>
<dbReference type="GO" id="GO:0008270">
    <property type="term" value="F:zinc ion binding"/>
    <property type="evidence" value="ECO:0007669"/>
    <property type="project" value="InterPro"/>
</dbReference>
<dbReference type="InterPro" id="IPR001138">
    <property type="entry name" value="Zn2Cys6_DnaBD"/>
</dbReference>
<evidence type="ECO:0000313" key="8">
    <source>
        <dbReference type="Proteomes" id="UP000235786"/>
    </source>
</evidence>
<evidence type="ECO:0000256" key="2">
    <source>
        <dbReference type="ARBA" id="ARBA00023015"/>
    </source>
</evidence>
<proteinExistence type="predicted"/>
<dbReference type="SMART" id="SM00066">
    <property type="entry name" value="GAL4"/>
    <property type="match status" value="1"/>
</dbReference>
<dbReference type="Gene3D" id="4.10.240.10">
    <property type="entry name" value="Zn(2)-C6 fungal-type DNA-binding domain"/>
    <property type="match status" value="1"/>
</dbReference>
<dbReference type="PROSITE" id="PS00463">
    <property type="entry name" value="ZN2_CY6_FUNGAL_1"/>
    <property type="match status" value="1"/>
</dbReference>
<evidence type="ECO:0000256" key="1">
    <source>
        <dbReference type="ARBA" id="ARBA00004123"/>
    </source>
</evidence>
<keyword evidence="8" id="KW-1185">Reference proteome</keyword>
<dbReference type="EMBL" id="KZ613961">
    <property type="protein sequence ID" value="PMD31883.1"/>
    <property type="molecule type" value="Genomic_DNA"/>
</dbReference>
<dbReference type="PROSITE" id="PS50048">
    <property type="entry name" value="ZN2_CY6_FUNGAL_2"/>
    <property type="match status" value="1"/>
</dbReference>
<organism evidence="7 8">
    <name type="scientific">Hyaloscypha variabilis (strain UAMH 11265 / GT02V1 / F)</name>
    <name type="common">Meliniomyces variabilis</name>
    <dbReference type="NCBI Taxonomy" id="1149755"/>
    <lineage>
        <taxon>Eukaryota</taxon>
        <taxon>Fungi</taxon>
        <taxon>Dikarya</taxon>
        <taxon>Ascomycota</taxon>
        <taxon>Pezizomycotina</taxon>
        <taxon>Leotiomycetes</taxon>
        <taxon>Helotiales</taxon>
        <taxon>Hyaloscyphaceae</taxon>
        <taxon>Hyaloscypha</taxon>
        <taxon>Hyaloscypha variabilis</taxon>
    </lineage>
</organism>
<dbReference type="GO" id="GO:0000976">
    <property type="term" value="F:transcription cis-regulatory region binding"/>
    <property type="evidence" value="ECO:0007669"/>
    <property type="project" value="TreeGrafter"/>
</dbReference>
<dbReference type="AlphaFoldDB" id="A0A2J6R046"/>
<feature type="domain" description="Zn(2)-C6 fungal-type" evidence="6">
    <location>
        <begin position="16"/>
        <end position="47"/>
    </location>
</feature>
<dbReference type="InterPro" id="IPR036864">
    <property type="entry name" value="Zn2-C6_fun-type_DNA-bd_sf"/>
</dbReference>
<dbReference type="PANTHER" id="PTHR31845:SF33">
    <property type="entry name" value="ZN(II)2CYS6 TRANSCRIPTION FACTOR (EUROFUNG)"/>
    <property type="match status" value="1"/>
</dbReference>
<keyword evidence="5" id="KW-0539">Nucleus</keyword>
<dbReference type="GO" id="GO:0005634">
    <property type="term" value="C:nucleus"/>
    <property type="evidence" value="ECO:0007669"/>
    <property type="project" value="UniProtKB-SubCell"/>
</dbReference>
<evidence type="ECO:0000256" key="4">
    <source>
        <dbReference type="ARBA" id="ARBA00023163"/>
    </source>
</evidence>
<keyword evidence="3" id="KW-0238">DNA-binding</keyword>
<name>A0A2J6R046_HYAVF</name>
<keyword evidence="4" id="KW-0804">Transcription</keyword>
<accession>A0A2J6R046</accession>
<gene>
    <name evidence="7" type="ORF">L207DRAFT_591304</name>
</gene>
<evidence type="ECO:0000313" key="7">
    <source>
        <dbReference type="EMBL" id="PMD31883.1"/>
    </source>
</evidence>